<sequence length="165" mass="18011">MAANVVGDTPVDCTKDMENVNFAGVMTALQEIAKMVKIKADEQVNFATLGEFAVNKLARHSNVSIIFYDSHCIVQDQKTKNILIEGKVARNLYVVKKSAIHDDNRVGGCNAKSFVCNTENSACNAETFICNTLPFMQARACLNINGFRGYCLDPSCKCSNNNASS</sequence>
<comment type="caution">
    <text evidence="1">The sequence shown here is derived from an EMBL/GenBank/DDBJ whole genome shotgun (WGS) entry which is preliminary data.</text>
</comment>
<proteinExistence type="predicted"/>
<keyword evidence="2" id="KW-1185">Reference proteome</keyword>
<dbReference type="AlphaFoldDB" id="A0A834SIS0"/>
<protein>
    <submittedName>
        <fullName evidence="1">Uncharacterized protein</fullName>
    </submittedName>
</protein>
<dbReference type="EMBL" id="JAAIUW010000013">
    <property type="protein sequence ID" value="KAF7801617.1"/>
    <property type="molecule type" value="Genomic_DNA"/>
</dbReference>
<gene>
    <name evidence="1" type="ORF">G2W53_040728</name>
</gene>
<name>A0A834SIS0_9FABA</name>
<dbReference type="Proteomes" id="UP000634136">
    <property type="component" value="Unassembled WGS sequence"/>
</dbReference>
<evidence type="ECO:0000313" key="1">
    <source>
        <dbReference type="EMBL" id="KAF7801617.1"/>
    </source>
</evidence>
<organism evidence="1 2">
    <name type="scientific">Senna tora</name>
    <dbReference type="NCBI Taxonomy" id="362788"/>
    <lineage>
        <taxon>Eukaryota</taxon>
        <taxon>Viridiplantae</taxon>
        <taxon>Streptophyta</taxon>
        <taxon>Embryophyta</taxon>
        <taxon>Tracheophyta</taxon>
        <taxon>Spermatophyta</taxon>
        <taxon>Magnoliopsida</taxon>
        <taxon>eudicotyledons</taxon>
        <taxon>Gunneridae</taxon>
        <taxon>Pentapetalae</taxon>
        <taxon>rosids</taxon>
        <taxon>fabids</taxon>
        <taxon>Fabales</taxon>
        <taxon>Fabaceae</taxon>
        <taxon>Caesalpinioideae</taxon>
        <taxon>Cassia clade</taxon>
        <taxon>Senna</taxon>
    </lineage>
</organism>
<accession>A0A834SIS0</accession>
<evidence type="ECO:0000313" key="2">
    <source>
        <dbReference type="Proteomes" id="UP000634136"/>
    </source>
</evidence>
<reference evidence="1" key="1">
    <citation type="submission" date="2020-09" db="EMBL/GenBank/DDBJ databases">
        <title>Genome-Enabled Discovery of Anthraquinone Biosynthesis in Senna tora.</title>
        <authorList>
            <person name="Kang S.-H."/>
            <person name="Pandey R.P."/>
            <person name="Lee C.-M."/>
            <person name="Sim J.-S."/>
            <person name="Jeong J.-T."/>
            <person name="Choi B.-S."/>
            <person name="Jung M."/>
            <person name="Ginzburg D."/>
            <person name="Zhao K."/>
            <person name="Won S.Y."/>
            <person name="Oh T.-J."/>
            <person name="Yu Y."/>
            <person name="Kim N.-H."/>
            <person name="Lee O.R."/>
            <person name="Lee T.-H."/>
            <person name="Bashyal P."/>
            <person name="Kim T.-S."/>
            <person name="Lee W.-H."/>
            <person name="Kawkins C."/>
            <person name="Kim C.-K."/>
            <person name="Kim J.S."/>
            <person name="Ahn B.O."/>
            <person name="Rhee S.Y."/>
            <person name="Sohng J.K."/>
        </authorList>
    </citation>
    <scope>NUCLEOTIDE SEQUENCE</scope>
    <source>
        <tissue evidence="1">Leaf</tissue>
    </source>
</reference>